<proteinExistence type="predicted"/>
<gene>
    <name evidence="1" type="ORF">TNO010_400102</name>
</gene>
<sequence>MKQKIFFFLILCKTTLFAQQKQAKEFSILTDNDLYISLEQDRYYTNGLFLKYRYLAKKWPKNIDKKVIEIQVGNQMYTPFKASVEHPKNHDRPFAGYSFGSFAVSKFYKDNSLLKTTLQIGILGAASKSKELQSFVHNLYGYTKITGWKYQIKNTVGINLKIAYIKSLSKETFTDINWINSFNIGTIHTNLATGFYGRLSLKPLEKITNSIAFNANLNNEKTAYTNKIESFIYIKPMLHYIAYDATIKGGFLSDNKSPITYQITPFKVTTEIGIRFTANQYNFGYTINYHSKKLKSVRVPDYNFYGTLQFNYLFN</sequence>
<dbReference type="InterPro" id="IPR018707">
    <property type="entry name" value="LpxR"/>
</dbReference>
<dbReference type="Proteomes" id="UP000490060">
    <property type="component" value="Unassembled WGS sequence"/>
</dbReference>
<name>A0A2I2MBN2_9FLAO</name>
<reference evidence="1 2" key="1">
    <citation type="submission" date="2017-11" db="EMBL/GenBank/DDBJ databases">
        <authorList>
            <person name="Duchaud E."/>
        </authorList>
    </citation>
    <scope>NUCLEOTIDE SEQUENCE [LARGE SCALE GENOMIC DNA]</scope>
    <source>
        <strain evidence="1 2">TNO010</strain>
    </source>
</reference>
<evidence type="ECO:0000313" key="2">
    <source>
        <dbReference type="Proteomes" id="UP000490060"/>
    </source>
</evidence>
<dbReference type="InterPro" id="IPR037107">
    <property type="entry name" value="Put_OMP_sf"/>
</dbReference>
<accession>A0A2I2MBN2</accession>
<dbReference type="Gene3D" id="2.40.128.140">
    <property type="entry name" value="Outer membrane protein"/>
    <property type="match status" value="1"/>
</dbReference>
<dbReference type="EMBL" id="OENE01000035">
    <property type="protein sequence ID" value="SOU89527.1"/>
    <property type="molecule type" value="Genomic_DNA"/>
</dbReference>
<dbReference type="Pfam" id="PF09982">
    <property type="entry name" value="LpxR"/>
    <property type="match status" value="1"/>
</dbReference>
<evidence type="ECO:0008006" key="3">
    <source>
        <dbReference type="Google" id="ProtNLM"/>
    </source>
</evidence>
<organism evidence="1 2">
    <name type="scientific">Tenacibaculum finnmarkense genomovar ulcerans</name>
    <dbReference type="NCBI Taxonomy" id="2781388"/>
    <lineage>
        <taxon>Bacteria</taxon>
        <taxon>Pseudomonadati</taxon>
        <taxon>Bacteroidota</taxon>
        <taxon>Flavobacteriia</taxon>
        <taxon>Flavobacteriales</taxon>
        <taxon>Flavobacteriaceae</taxon>
        <taxon>Tenacibaculum</taxon>
        <taxon>Tenacibaculum finnmarkense</taxon>
    </lineage>
</organism>
<dbReference type="AlphaFoldDB" id="A0A2I2MBN2"/>
<dbReference type="RefSeq" id="WP_172505749.1">
    <property type="nucleotide sequence ID" value="NZ_OENE01000035.1"/>
</dbReference>
<evidence type="ECO:0000313" key="1">
    <source>
        <dbReference type="EMBL" id="SOU89527.1"/>
    </source>
</evidence>
<protein>
    <recommendedName>
        <fullName evidence="3">Lipid A deacylase LpxR family protein</fullName>
    </recommendedName>
</protein>